<dbReference type="Pfam" id="PF07332">
    <property type="entry name" value="Phage_holin_3_6"/>
    <property type="match status" value="1"/>
</dbReference>
<keyword evidence="1" id="KW-0812">Transmembrane</keyword>
<evidence type="ECO:0000256" key="1">
    <source>
        <dbReference type="SAM" id="Phobius"/>
    </source>
</evidence>
<evidence type="ECO:0000313" key="3">
    <source>
        <dbReference type="Proteomes" id="UP000001422"/>
    </source>
</evidence>
<dbReference type="STRING" id="84588.SYNW0345"/>
<organism evidence="2 3">
    <name type="scientific">Parasynechococcus marenigrum (strain WH8102)</name>
    <dbReference type="NCBI Taxonomy" id="84588"/>
    <lineage>
        <taxon>Bacteria</taxon>
        <taxon>Bacillati</taxon>
        <taxon>Cyanobacteriota</taxon>
        <taxon>Cyanophyceae</taxon>
        <taxon>Synechococcales</taxon>
        <taxon>Prochlorococcaceae</taxon>
        <taxon>Parasynechococcus</taxon>
        <taxon>Parasynechococcus marenigrum</taxon>
    </lineage>
</organism>
<dbReference type="eggNOG" id="ENOG5033W3M">
    <property type="taxonomic scope" value="Bacteria"/>
</dbReference>
<feature type="transmembrane region" description="Helical" evidence="1">
    <location>
        <begin position="48"/>
        <end position="72"/>
    </location>
</feature>
<accession>Q7U9B3</accession>
<dbReference type="EMBL" id="BX569689">
    <property type="protein sequence ID" value="CAE06860.1"/>
    <property type="molecule type" value="Genomic_DNA"/>
</dbReference>
<dbReference type="AlphaFoldDB" id="Q7U9B3"/>
<evidence type="ECO:0008006" key="4">
    <source>
        <dbReference type="Google" id="ProtNLM"/>
    </source>
</evidence>
<protein>
    <recommendedName>
        <fullName evidence="4">Phage holin family protein</fullName>
    </recommendedName>
</protein>
<name>Q7U9B3_PARMW</name>
<keyword evidence="3" id="KW-1185">Reference proteome</keyword>
<gene>
    <name evidence="2" type="ordered locus">SYNW0345</name>
</gene>
<dbReference type="RefSeq" id="WP_011127219.1">
    <property type="nucleotide sequence ID" value="NC_005070.1"/>
</dbReference>
<keyword evidence="1" id="KW-1133">Transmembrane helix</keyword>
<dbReference type="InterPro" id="IPR009937">
    <property type="entry name" value="Phage_holin_3_6"/>
</dbReference>
<dbReference type="Proteomes" id="UP000001422">
    <property type="component" value="Chromosome"/>
</dbReference>
<keyword evidence="1" id="KW-0472">Membrane</keyword>
<sequence length="129" mass="13693">MTDSQQQPRGFGAAARVTALAASVMDLHVRMALQEVDREKRRLISGGLFMAIGGTSMLLALLAGEVALVLWIQQTWSLSLSQALLALASANLVLAGISLRIGGQVLKAPFLPQTLEGLSRTVRAVLGRD</sequence>
<proteinExistence type="predicted"/>
<reference evidence="2 3" key="1">
    <citation type="journal article" date="2003" name="Nature">
        <title>The genome of a motile marine Synechococcus.</title>
        <authorList>
            <person name="Palenik B."/>
            <person name="Brahamsha B."/>
            <person name="Larimer F."/>
            <person name="Land M."/>
            <person name="Hauser L."/>
            <person name="Chain P."/>
            <person name="Lamerdin J."/>
            <person name="Regala W."/>
            <person name="Allen E.A."/>
            <person name="McCarren J."/>
            <person name="Paulsen I."/>
            <person name="Dufresne A."/>
            <person name="Partensky F."/>
            <person name="Webb E."/>
            <person name="Waterbury J."/>
        </authorList>
    </citation>
    <scope>NUCLEOTIDE SEQUENCE [LARGE SCALE GENOMIC DNA]</scope>
    <source>
        <strain evidence="2 3">WH8102</strain>
    </source>
</reference>
<dbReference type="HOGENOM" id="CLU_1934547_0_0_3"/>
<dbReference type="KEGG" id="syw:SYNW0345"/>
<feature type="transmembrane region" description="Helical" evidence="1">
    <location>
        <begin position="78"/>
        <end position="99"/>
    </location>
</feature>
<evidence type="ECO:0000313" key="2">
    <source>
        <dbReference type="EMBL" id="CAE06860.1"/>
    </source>
</evidence>